<dbReference type="AlphaFoldDB" id="A0ABD5EE93"/>
<dbReference type="EMBL" id="JAVRER010000081">
    <property type="protein sequence ID" value="MDT0419495.1"/>
    <property type="molecule type" value="Genomic_DNA"/>
</dbReference>
<proteinExistence type="predicted"/>
<evidence type="ECO:0000313" key="2">
    <source>
        <dbReference type="Proteomes" id="UP001183607"/>
    </source>
</evidence>
<comment type="caution">
    <text evidence="1">The sequence shown here is derived from an EMBL/GenBank/DDBJ whole genome shotgun (WGS) entry which is preliminary data.</text>
</comment>
<name>A0ABD5EE93_9ACTN</name>
<dbReference type="NCBIfam" id="TIGR04268">
    <property type="entry name" value="FxSxx-COOH"/>
    <property type="match status" value="1"/>
</dbReference>
<organism evidence="1 2">
    <name type="scientific">Streptomyces evansiae</name>
    <dbReference type="NCBI Taxonomy" id="3075535"/>
    <lineage>
        <taxon>Bacteria</taxon>
        <taxon>Bacillati</taxon>
        <taxon>Actinomycetota</taxon>
        <taxon>Actinomycetes</taxon>
        <taxon>Kitasatosporales</taxon>
        <taxon>Streptomycetaceae</taxon>
        <taxon>Streptomyces</taxon>
    </lineage>
</organism>
<evidence type="ECO:0000313" key="1">
    <source>
        <dbReference type="EMBL" id="MDT0419495.1"/>
    </source>
</evidence>
<dbReference type="RefSeq" id="WP_007822167.1">
    <property type="nucleotide sequence ID" value="NZ_JAVRER010000081.1"/>
</dbReference>
<sequence length="59" mass="6336">MTHDSSGAPGQDEALPDLTALDLRALRALDHPVLSEVLDGLRERAGSSSEMLWGFNNAM</sequence>
<dbReference type="InterPro" id="IPR026334">
    <property type="entry name" value="FxSxx-COOH"/>
</dbReference>
<gene>
    <name evidence="1" type="primary">fxsA</name>
    <name evidence="1" type="ORF">RM574_28885</name>
</gene>
<dbReference type="Proteomes" id="UP001183607">
    <property type="component" value="Unassembled WGS sequence"/>
</dbReference>
<protein>
    <submittedName>
        <fullName evidence="1">FxSxx-COOH cyclophane-containing RiPP peptide</fullName>
    </submittedName>
</protein>
<reference evidence="2" key="1">
    <citation type="submission" date="2023-07" db="EMBL/GenBank/DDBJ databases">
        <title>30 novel species of actinomycetes from the DSMZ collection.</title>
        <authorList>
            <person name="Nouioui I."/>
        </authorList>
    </citation>
    <scope>NUCLEOTIDE SEQUENCE [LARGE SCALE GENOMIC DNA]</scope>
    <source>
        <strain evidence="2">DSM 41982</strain>
    </source>
</reference>
<accession>A0ABD5EE93</accession>